<comment type="caution">
    <text evidence="1">The sequence shown here is derived from an EMBL/GenBank/DDBJ whole genome shotgun (WGS) entry which is preliminary data.</text>
</comment>
<gene>
    <name evidence="1" type="ORF">BDY19DRAFT_922245</name>
</gene>
<evidence type="ECO:0000313" key="2">
    <source>
        <dbReference type="Proteomes" id="UP001055072"/>
    </source>
</evidence>
<protein>
    <submittedName>
        <fullName evidence="1">Uncharacterized protein</fullName>
    </submittedName>
</protein>
<name>A0ACB8UFL4_9APHY</name>
<evidence type="ECO:0000313" key="1">
    <source>
        <dbReference type="EMBL" id="KAI0093132.1"/>
    </source>
</evidence>
<reference evidence="1" key="1">
    <citation type="journal article" date="2021" name="Environ. Microbiol.">
        <title>Gene family expansions and transcriptome signatures uncover fungal adaptations to wood decay.</title>
        <authorList>
            <person name="Hage H."/>
            <person name="Miyauchi S."/>
            <person name="Viragh M."/>
            <person name="Drula E."/>
            <person name="Min B."/>
            <person name="Chaduli D."/>
            <person name="Navarro D."/>
            <person name="Favel A."/>
            <person name="Norest M."/>
            <person name="Lesage-Meessen L."/>
            <person name="Balint B."/>
            <person name="Merenyi Z."/>
            <person name="de Eugenio L."/>
            <person name="Morin E."/>
            <person name="Martinez A.T."/>
            <person name="Baldrian P."/>
            <person name="Stursova M."/>
            <person name="Martinez M.J."/>
            <person name="Novotny C."/>
            <person name="Magnuson J.K."/>
            <person name="Spatafora J.W."/>
            <person name="Maurice S."/>
            <person name="Pangilinan J."/>
            <person name="Andreopoulos W."/>
            <person name="LaButti K."/>
            <person name="Hundley H."/>
            <person name="Na H."/>
            <person name="Kuo A."/>
            <person name="Barry K."/>
            <person name="Lipzen A."/>
            <person name="Henrissat B."/>
            <person name="Riley R."/>
            <person name="Ahrendt S."/>
            <person name="Nagy L.G."/>
            <person name="Grigoriev I.V."/>
            <person name="Martin F."/>
            <person name="Rosso M.N."/>
        </authorList>
    </citation>
    <scope>NUCLEOTIDE SEQUENCE</scope>
    <source>
        <strain evidence="1">CBS 384.51</strain>
    </source>
</reference>
<organism evidence="1 2">
    <name type="scientific">Irpex rosettiformis</name>
    <dbReference type="NCBI Taxonomy" id="378272"/>
    <lineage>
        <taxon>Eukaryota</taxon>
        <taxon>Fungi</taxon>
        <taxon>Dikarya</taxon>
        <taxon>Basidiomycota</taxon>
        <taxon>Agaricomycotina</taxon>
        <taxon>Agaricomycetes</taxon>
        <taxon>Polyporales</taxon>
        <taxon>Irpicaceae</taxon>
        <taxon>Irpex</taxon>
    </lineage>
</organism>
<dbReference type="Proteomes" id="UP001055072">
    <property type="component" value="Unassembled WGS sequence"/>
</dbReference>
<accession>A0ACB8UFL4</accession>
<sequence>MAKLDYETAVQQEIAHLKKVHPKPEDIPSCMTLLDNFLSCHLFNNQMKFLYRYGHMAECAQKAEDFKFCLSNKSLHEEERYEAWIRHRAEWWAKRRITKSSEDVWEIRRCARFPKLYRGSSTHHDVGL</sequence>
<keyword evidence="2" id="KW-1185">Reference proteome</keyword>
<proteinExistence type="predicted"/>
<dbReference type="EMBL" id="MU274902">
    <property type="protein sequence ID" value="KAI0093132.1"/>
    <property type="molecule type" value="Genomic_DNA"/>
</dbReference>